<dbReference type="PANTHER" id="PTHR11829:SF411">
    <property type="entry name" value="FORKHEAD BOX PROTEIN L2"/>
    <property type="match status" value="1"/>
</dbReference>
<keyword evidence="7 11" id="KW-0238">DNA-binding</keyword>
<evidence type="ECO:0000256" key="5">
    <source>
        <dbReference type="ARBA" id="ARBA00022843"/>
    </source>
</evidence>
<reference evidence="13 14" key="1">
    <citation type="submission" date="2024-09" db="EMBL/GenBank/DDBJ databases">
        <title>A chromosome-level genome assembly of Gray's grenadier anchovy, Coilia grayii.</title>
        <authorList>
            <person name="Fu Z."/>
        </authorList>
    </citation>
    <scope>NUCLEOTIDE SEQUENCE [LARGE SCALE GENOMIC DNA]</scope>
    <source>
        <strain evidence="13">G4</strain>
        <tissue evidence="13">Muscle</tissue>
    </source>
</reference>
<comment type="caution">
    <text evidence="13">The sequence shown here is derived from an EMBL/GenBank/DDBJ whole genome shotgun (WGS) entry which is preliminary data.</text>
</comment>
<evidence type="ECO:0000256" key="6">
    <source>
        <dbReference type="ARBA" id="ARBA00023015"/>
    </source>
</evidence>
<dbReference type="InterPro" id="IPR047515">
    <property type="entry name" value="FH_FOXL2"/>
</dbReference>
<accession>A0ABD1KWK3</accession>
<dbReference type="InterPro" id="IPR030456">
    <property type="entry name" value="TF_fork_head_CS_2"/>
</dbReference>
<dbReference type="InterPro" id="IPR036390">
    <property type="entry name" value="WH_DNA-bd_sf"/>
</dbReference>
<keyword evidence="14" id="KW-1185">Reference proteome</keyword>
<dbReference type="PANTHER" id="PTHR11829">
    <property type="entry name" value="FORKHEAD BOX PROTEIN"/>
    <property type="match status" value="1"/>
</dbReference>
<keyword evidence="8" id="KW-0804">Transcription</keyword>
<evidence type="ECO:0000256" key="3">
    <source>
        <dbReference type="ARBA" id="ARBA00022553"/>
    </source>
</evidence>
<dbReference type="InterPro" id="IPR018122">
    <property type="entry name" value="TF_fork_head_CS_1"/>
</dbReference>
<keyword evidence="2" id="KW-1017">Isopeptide bond</keyword>
<evidence type="ECO:0000313" key="13">
    <source>
        <dbReference type="EMBL" id="KAL2103532.1"/>
    </source>
</evidence>
<evidence type="ECO:0000256" key="4">
    <source>
        <dbReference type="ARBA" id="ARBA00022782"/>
    </source>
</evidence>
<name>A0ABD1KWK3_9TELE</name>
<dbReference type="PRINTS" id="PR00053">
    <property type="entry name" value="FORKHEAD"/>
</dbReference>
<evidence type="ECO:0000256" key="2">
    <source>
        <dbReference type="ARBA" id="ARBA00022499"/>
    </source>
</evidence>
<evidence type="ECO:0000256" key="8">
    <source>
        <dbReference type="ARBA" id="ARBA00023163"/>
    </source>
</evidence>
<dbReference type="PROSITE" id="PS00657">
    <property type="entry name" value="FORK_HEAD_1"/>
    <property type="match status" value="1"/>
</dbReference>
<dbReference type="PROSITE" id="PS50039">
    <property type="entry name" value="FORK_HEAD_3"/>
    <property type="match status" value="1"/>
</dbReference>
<feature type="domain" description="Fork-head" evidence="12">
    <location>
        <begin position="47"/>
        <end position="141"/>
    </location>
</feature>
<dbReference type="InterPro" id="IPR001766">
    <property type="entry name" value="Fork_head_dom"/>
</dbReference>
<dbReference type="InterPro" id="IPR036388">
    <property type="entry name" value="WH-like_DNA-bd_sf"/>
</dbReference>
<evidence type="ECO:0000259" key="12">
    <source>
        <dbReference type="PROSITE" id="PS50039"/>
    </source>
</evidence>
<sequence>MDSLSTVKTCDELEINTQRSPGTAVKDYPGITGDVERIQSHSEESQKPPYSYVALIAMAIEESQEKKLTLNGIYQFITTKFPYYQANQKGWKNSIRHNLSLNECFVKVPNLNGGERRGNYWMLDPSFGDMFDKGNYRRRRRLKRGYRPPSSPYLPGTAVLSVPEPHYFHQEPMYWQTPYASSAWSAPQGSQSSPGAFYAGNACTVSSKTYTDAPVMYYHAPTTCSRWRRPTEVLMSHSCPTGSLPQLTYARYPETEQLHMTDNNIHGL</sequence>
<protein>
    <recommendedName>
        <fullName evidence="10">Forkhead box protein L2</fullName>
    </recommendedName>
</protein>
<dbReference type="EMBL" id="JBHFQA010000001">
    <property type="protein sequence ID" value="KAL2103532.1"/>
    <property type="molecule type" value="Genomic_DNA"/>
</dbReference>
<dbReference type="SUPFAM" id="SSF46785">
    <property type="entry name" value="Winged helix' DNA-binding domain"/>
    <property type="match status" value="1"/>
</dbReference>
<keyword evidence="3" id="KW-0597">Phosphoprotein</keyword>
<dbReference type="InterPro" id="IPR050211">
    <property type="entry name" value="FOX_domain-containing"/>
</dbReference>
<evidence type="ECO:0000256" key="1">
    <source>
        <dbReference type="ARBA" id="ARBA00004123"/>
    </source>
</evidence>
<keyword evidence="6" id="KW-0805">Transcription regulation</keyword>
<proteinExistence type="predicted"/>
<dbReference type="GO" id="GO:0003677">
    <property type="term" value="F:DNA binding"/>
    <property type="evidence" value="ECO:0007669"/>
    <property type="project" value="UniProtKB-UniRule"/>
</dbReference>
<evidence type="ECO:0000256" key="10">
    <source>
        <dbReference type="ARBA" id="ARBA00034872"/>
    </source>
</evidence>
<dbReference type="AlphaFoldDB" id="A0ABD1KWK3"/>
<keyword evidence="9 11" id="KW-0539">Nucleus</keyword>
<dbReference type="GO" id="GO:0009888">
    <property type="term" value="P:tissue development"/>
    <property type="evidence" value="ECO:0007669"/>
    <property type="project" value="UniProtKB-ARBA"/>
</dbReference>
<keyword evidence="4" id="KW-0221">Differentiation</keyword>
<dbReference type="PROSITE" id="PS00658">
    <property type="entry name" value="FORK_HEAD_2"/>
    <property type="match status" value="1"/>
</dbReference>
<dbReference type="SMART" id="SM00339">
    <property type="entry name" value="FH"/>
    <property type="match status" value="1"/>
</dbReference>
<dbReference type="FunFam" id="1.10.10.10:FF:000016">
    <property type="entry name" value="Forkhead box protein I1"/>
    <property type="match status" value="1"/>
</dbReference>
<dbReference type="Gene3D" id="1.10.10.10">
    <property type="entry name" value="Winged helix-like DNA-binding domain superfamily/Winged helix DNA-binding domain"/>
    <property type="match status" value="1"/>
</dbReference>
<dbReference type="GO" id="GO:0005634">
    <property type="term" value="C:nucleus"/>
    <property type="evidence" value="ECO:0007669"/>
    <property type="project" value="UniProtKB-SubCell"/>
</dbReference>
<evidence type="ECO:0000313" key="14">
    <source>
        <dbReference type="Proteomes" id="UP001591681"/>
    </source>
</evidence>
<keyword evidence="5" id="KW-0832">Ubl conjugation</keyword>
<dbReference type="Pfam" id="PF00250">
    <property type="entry name" value="Forkhead"/>
    <property type="match status" value="1"/>
</dbReference>
<organism evidence="13 14">
    <name type="scientific">Coilia grayii</name>
    <name type="common">Gray's grenadier anchovy</name>
    <dbReference type="NCBI Taxonomy" id="363190"/>
    <lineage>
        <taxon>Eukaryota</taxon>
        <taxon>Metazoa</taxon>
        <taxon>Chordata</taxon>
        <taxon>Craniata</taxon>
        <taxon>Vertebrata</taxon>
        <taxon>Euteleostomi</taxon>
        <taxon>Actinopterygii</taxon>
        <taxon>Neopterygii</taxon>
        <taxon>Teleostei</taxon>
        <taxon>Clupei</taxon>
        <taxon>Clupeiformes</taxon>
        <taxon>Clupeoidei</taxon>
        <taxon>Engraulidae</taxon>
        <taxon>Coilinae</taxon>
        <taxon>Coilia</taxon>
    </lineage>
</organism>
<comment type="subcellular location">
    <subcellularLocation>
        <location evidence="1 11">Nucleus</location>
    </subcellularLocation>
</comment>
<evidence type="ECO:0000256" key="9">
    <source>
        <dbReference type="ARBA" id="ARBA00023242"/>
    </source>
</evidence>
<feature type="DNA-binding region" description="Fork-head" evidence="11">
    <location>
        <begin position="47"/>
        <end position="141"/>
    </location>
</feature>
<dbReference type="GO" id="GO:0030154">
    <property type="term" value="P:cell differentiation"/>
    <property type="evidence" value="ECO:0007669"/>
    <property type="project" value="UniProtKB-KW"/>
</dbReference>
<evidence type="ECO:0000256" key="11">
    <source>
        <dbReference type="PROSITE-ProRule" id="PRU00089"/>
    </source>
</evidence>
<dbReference type="CDD" id="cd20028">
    <property type="entry name" value="FH_FOXL2"/>
    <property type="match status" value="1"/>
</dbReference>
<dbReference type="Proteomes" id="UP001591681">
    <property type="component" value="Unassembled WGS sequence"/>
</dbReference>
<evidence type="ECO:0000256" key="7">
    <source>
        <dbReference type="ARBA" id="ARBA00023125"/>
    </source>
</evidence>
<gene>
    <name evidence="13" type="ORF">ACEWY4_000400</name>
</gene>